<dbReference type="SUPFAM" id="SSF57302">
    <property type="entry name" value="Snake toxin-like"/>
    <property type="match status" value="1"/>
</dbReference>
<dbReference type="AlphaFoldDB" id="A0A9X0D0F9"/>
<evidence type="ECO:0000313" key="2">
    <source>
        <dbReference type="EMBL" id="KAJ7382230.1"/>
    </source>
</evidence>
<accession>A0A9X0D0F9</accession>
<organism evidence="2 3">
    <name type="scientific">Desmophyllum pertusum</name>
    <dbReference type="NCBI Taxonomy" id="174260"/>
    <lineage>
        <taxon>Eukaryota</taxon>
        <taxon>Metazoa</taxon>
        <taxon>Cnidaria</taxon>
        <taxon>Anthozoa</taxon>
        <taxon>Hexacorallia</taxon>
        <taxon>Scleractinia</taxon>
        <taxon>Caryophylliina</taxon>
        <taxon>Caryophylliidae</taxon>
        <taxon>Desmophyllum</taxon>
    </lineage>
</organism>
<comment type="caution">
    <text evidence="2">The sequence shown here is derived from an EMBL/GenBank/DDBJ whole genome shotgun (WGS) entry which is preliminary data.</text>
</comment>
<dbReference type="EMBL" id="MU825932">
    <property type="protein sequence ID" value="KAJ7382230.1"/>
    <property type="molecule type" value="Genomic_DNA"/>
</dbReference>
<dbReference type="CDD" id="cd00117">
    <property type="entry name" value="TFP"/>
    <property type="match status" value="1"/>
</dbReference>
<sequence>MKSMKFQALFLAFAWITSEGSAALYCNYCYSNKSWEECESKSEQHYCKDNIPYVCYTSHIVEKKNGKEIHSYQKGCGGKDICTGEECVNHWCNVHCCNTDACNKAMFFNANYMTCITLTLLTAAHLL</sequence>
<feature type="chain" id="PRO_5040847334" evidence="1">
    <location>
        <begin position="23"/>
        <end position="127"/>
    </location>
</feature>
<protein>
    <submittedName>
        <fullName evidence="2">Uncharacterized protein</fullName>
    </submittedName>
</protein>
<dbReference type="Proteomes" id="UP001163046">
    <property type="component" value="Unassembled WGS sequence"/>
</dbReference>
<dbReference type="OrthoDB" id="5981268at2759"/>
<dbReference type="InterPro" id="IPR045860">
    <property type="entry name" value="Snake_toxin-like_sf"/>
</dbReference>
<evidence type="ECO:0000313" key="3">
    <source>
        <dbReference type="Proteomes" id="UP001163046"/>
    </source>
</evidence>
<reference evidence="2" key="1">
    <citation type="submission" date="2023-01" db="EMBL/GenBank/DDBJ databases">
        <title>Genome assembly of the deep-sea coral Lophelia pertusa.</title>
        <authorList>
            <person name="Herrera S."/>
            <person name="Cordes E."/>
        </authorList>
    </citation>
    <scope>NUCLEOTIDE SEQUENCE</scope>
    <source>
        <strain evidence="2">USNM1676648</strain>
        <tissue evidence="2">Polyp</tissue>
    </source>
</reference>
<name>A0A9X0D0F9_9CNID</name>
<proteinExistence type="predicted"/>
<keyword evidence="1" id="KW-0732">Signal</keyword>
<evidence type="ECO:0000256" key="1">
    <source>
        <dbReference type="SAM" id="SignalP"/>
    </source>
</evidence>
<keyword evidence="3" id="KW-1185">Reference proteome</keyword>
<feature type="signal peptide" evidence="1">
    <location>
        <begin position="1"/>
        <end position="22"/>
    </location>
</feature>
<gene>
    <name evidence="2" type="ORF">OS493_036263</name>
</gene>